<dbReference type="InterPro" id="IPR036388">
    <property type="entry name" value="WH-like_DNA-bd_sf"/>
</dbReference>
<dbReference type="Proteomes" id="UP000515518">
    <property type="component" value="Chromosome"/>
</dbReference>
<dbReference type="GO" id="GO:0009307">
    <property type="term" value="P:DNA restriction-modification system"/>
    <property type="evidence" value="ECO:0007669"/>
    <property type="project" value="InterPro"/>
</dbReference>
<protein>
    <recommendedName>
        <fullName evidence="1">Type II restriction enzyme NaeI domain-containing protein</fullName>
    </recommendedName>
</protein>
<feature type="domain" description="Type II restriction enzyme NaeI" evidence="1">
    <location>
        <begin position="9"/>
        <end position="143"/>
    </location>
</feature>
<dbReference type="AlphaFoldDB" id="A0A7G6RHS3"/>
<evidence type="ECO:0000313" key="2">
    <source>
        <dbReference type="EMBL" id="QND41805.1"/>
    </source>
</evidence>
<dbReference type="InterPro" id="IPR015210">
    <property type="entry name" value="NaeI"/>
</dbReference>
<dbReference type="EMBL" id="CP050549">
    <property type="protein sequence ID" value="QND41805.1"/>
    <property type="molecule type" value="Genomic_DNA"/>
</dbReference>
<dbReference type="REBASE" id="440285">
    <property type="entry name" value="Rle610ORF3970P"/>
</dbReference>
<proteinExistence type="predicted"/>
<accession>A0A7G6RHS3</accession>
<dbReference type="Pfam" id="PF09126">
    <property type="entry name" value="NaeI"/>
    <property type="match status" value="1"/>
</dbReference>
<sequence>MRRRSCCLLRPEYLRLSTNQDGKGQLLAAQHVNIWWILRQHPYPPNFWEILSPTDRAEIMTATGGTNRIAALFEKVQRKPISRQQVSALAQQLDYMKRIRRNGGARDVLAPKGIALLWGQRDRALIDRLGLGPVTADEFISIKPTSDADINLLRDAGHID</sequence>
<evidence type="ECO:0000313" key="3">
    <source>
        <dbReference type="Proteomes" id="UP000515518"/>
    </source>
</evidence>
<dbReference type="Gene3D" id="1.10.10.10">
    <property type="entry name" value="Winged helix-like DNA-binding domain superfamily/Winged helix DNA-binding domain"/>
    <property type="match status" value="1"/>
</dbReference>
<reference evidence="3" key="1">
    <citation type="journal article" date="2020" name="Mol. Plant Microbe">
        <title>Rhizobial microsymbionts of the narrowly endemic Oxytropis species growing in Kamchatka are characterized by significant genetic diversity and possess a set of genes that are associated with T3SS and T6SS secretion systems and can affect the development of symbiosis.</title>
        <authorList>
            <person name="Safronova V."/>
            <person name="Guro P."/>
            <person name="Sazanova A."/>
            <person name="Kuznetsova I."/>
            <person name="Belimov A."/>
            <person name="Yakubov V."/>
            <person name="Chirak E."/>
            <person name="Afonin A."/>
            <person name="Gogolev Y."/>
            <person name="Andronov E."/>
            <person name="Tikhonovich I."/>
        </authorList>
    </citation>
    <scope>NUCLEOTIDE SEQUENCE [LARGE SCALE GENOMIC DNA]</scope>
    <source>
        <strain evidence="3">RCAM0610</strain>
    </source>
</reference>
<dbReference type="SUPFAM" id="SSF52980">
    <property type="entry name" value="Restriction endonuclease-like"/>
    <property type="match status" value="1"/>
</dbReference>
<dbReference type="InterPro" id="IPR011335">
    <property type="entry name" value="Restrct_endonuc-II-like"/>
</dbReference>
<evidence type="ECO:0000259" key="1">
    <source>
        <dbReference type="Pfam" id="PF09126"/>
    </source>
</evidence>
<gene>
    <name evidence="2" type="ORF">HB770_03980</name>
</gene>
<dbReference type="GO" id="GO:0009036">
    <property type="term" value="F:type II site-specific deoxyribonuclease activity"/>
    <property type="evidence" value="ECO:0007669"/>
    <property type="project" value="InterPro"/>
</dbReference>
<organism evidence="2 3">
    <name type="scientific">Rhizobium leguminosarum bv. viciae</name>
    <dbReference type="NCBI Taxonomy" id="387"/>
    <lineage>
        <taxon>Bacteria</taxon>
        <taxon>Pseudomonadati</taxon>
        <taxon>Pseudomonadota</taxon>
        <taxon>Alphaproteobacteria</taxon>
        <taxon>Hyphomicrobiales</taxon>
        <taxon>Rhizobiaceae</taxon>
        <taxon>Rhizobium/Agrobacterium group</taxon>
        <taxon>Rhizobium</taxon>
    </lineage>
</organism>
<name>A0A7G6RHS3_RHILV</name>